<feature type="compositionally biased region" description="Basic residues" evidence="1">
    <location>
        <begin position="1"/>
        <end position="26"/>
    </location>
</feature>
<accession>A0ABN9TFD8</accession>
<dbReference type="EMBL" id="CAUYUJ010014671">
    <property type="protein sequence ID" value="CAK0844528.1"/>
    <property type="molecule type" value="Genomic_DNA"/>
</dbReference>
<organism evidence="2 3">
    <name type="scientific">Prorocentrum cordatum</name>
    <dbReference type="NCBI Taxonomy" id="2364126"/>
    <lineage>
        <taxon>Eukaryota</taxon>
        <taxon>Sar</taxon>
        <taxon>Alveolata</taxon>
        <taxon>Dinophyceae</taxon>
        <taxon>Prorocentrales</taxon>
        <taxon>Prorocentraceae</taxon>
        <taxon>Prorocentrum</taxon>
    </lineage>
</organism>
<evidence type="ECO:0000313" key="2">
    <source>
        <dbReference type="EMBL" id="CAK0844528.1"/>
    </source>
</evidence>
<name>A0ABN9TFD8_9DINO</name>
<dbReference type="Proteomes" id="UP001189429">
    <property type="component" value="Unassembled WGS sequence"/>
</dbReference>
<feature type="compositionally biased region" description="Low complexity" evidence="1">
    <location>
        <begin position="27"/>
        <end position="43"/>
    </location>
</feature>
<proteinExistence type="predicted"/>
<sequence length="325" mass="34637">MLHALPRMRRGRMSARASMTRRRRSTRPPTLRSTMSRRQLPRLLSPPRVACRPVLTHGSLLGRTHGLRRSPSYPRSFCRALVAVVSPASLRAEAASYVPAAAAAPAVTRPTASRGDLEALAAQLEYALCLLAAQNDTIAQLYGELEARVHDSHAHRGCGDASDPYKYSDTAVEDLHAVVKAMLTSFRDVCRSDVESIMSKSVTSIVRSSMNELMQSVDAVRDAVAASCAASASLSASCPPLPRSCTSSLSAAASRGAAPCGRDDAPHMRPARLRRGSAELCPVCGGSEFFISDDIVPCFCSGSPPAGFFACGDDGDWCSGGRWSQ</sequence>
<feature type="region of interest" description="Disordered" evidence="1">
    <location>
        <begin position="1"/>
        <end position="43"/>
    </location>
</feature>
<gene>
    <name evidence="2" type="ORF">PCOR1329_LOCUS38604</name>
</gene>
<reference evidence="2" key="1">
    <citation type="submission" date="2023-10" db="EMBL/GenBank/DDBJ databases">
        <authorList>
            <person name="Chen Y."/>
            <person name="Shah S."/>
            <person name="Dougan E. K."/>
            <person name="Thang M."/>
            <person name="Chan C."/>
        </authorList>
    </citation>
    <scope>NUCLEOTIDE SEQUENCE [LARGE SCALE GENOMIC DNA]</scope>
</reference>
<evidence type="ECO:0000313" key="3">
    <source>
        <dbReference type="Proteomes" id="UP001189429"/>
    </source>
</evidence>
<comment type="caution">
    <text evidence="2">The sequence shown here is derived from an EMBL/GenBank/DDBJ whole genome shotgun (WGS) entry which is preliminary data.</text>
</comment>
<keyword evidence="3" id="KW-1185">Reference proteome</keyword>
<protein>
    <submittedName>
        <fullName evidence="2">Uncharacterized protein</fullName>
    </submittedName>
</protein>
<evidence type="ECO:0000256" key="1">
    <source>
        <dbReference type="SAM" id="MobiDB-lite"/>
    </source>
</evidence>